<evidence type="ECO:0000256" key="3">
    <source>
        <dbReference type="ARBA" id="ARBA00022964"/>
    </source>
</evidence>
<comment type="similarity">
    <text evidence="1">Belongs to the alkB family.</text>
</comment>
<evidence type="ECO:0000256" key="2">
    <source>
        <dbReference type="ARBA" id="ARBA00022723"/>
    </source>
</evidence>
<feature type="compositionally biased region" description="Low complexity" evidence="7">
    <location>
        <begin position="36"/>
        <end position="45"/>
    </location>
</feature>
<dbReference type="Pfam" id="PF13532">
    <property type="entry name" value="2OG-FeII_Oxy_2"/>
    <property type="match status" value="2"/>
</dbReference>
<dbReference type="EnsemblPlants" id="AET5Gv21090100.3">
    <property type="protein sequence ID" value="AET5Gv21090100.3"/>
    <property type="gene ID" value="AET5Gv21090100"/>
</dbReference>
<dbReference type="GO" id="GO:0035516">
    <property type="term" value="F:broad specificity oxidative DNA demethylase activity"/>
    <property type="evidence" value="ECO:0007669"/>
    <property type="project" value="TreeGrafter"/>
</dbReference>
<sequence length="655" mass="71694">TANGKAVRRKAKRQSRAPRFSASATAPMAGGGGGRKPATSSSPSSRRQKPRASREFGPERSLESQKEGLCSSSPSVSSTESTLQMVIPGLLKSLDSPVQPPKSLDSPLQTVKQVQPRKSLDSLVQMVGSMQLSKSTESKSASSGSGAAGSDLGAAPFDICMGNSKGTVILKHGLLEINREKRRAKELSDIAPVQHLRPGMVLLKNFLKPDDQVKIIKHCRDLGVGPGGFYQPGYREGAKLSLRMMCLGKNWDPDSGSYGDIRRFDAAQPPKIPEELTKYVKDAIAASHEFLKQRGKGATNPDAELPVMSPDICIVNFYTTSGKLGFHQDNNEQRSSLARGLPVVSFSLGDTAEFLYGDVRDDDKASKIKLESGDVLIFGGQSRHIFHGVSSIAPKSAPLWVTDKANLRPGRLNLTFRQYNYKGSVNVTPAPFDTCVCDNNTAPLQHLRPGMVLLKKFLKANDQVEIFKLCHNLGVNARECLCLGKKCNQYSNSYGDMRPFDGAQPDIPEIFKKLVEDAIEASHEFLEQRRGTSNALVELPPMSPDMCTVRFDTIIPTIVLRQDTDVTETSLARELPVVSFWLGDSAEFLYPGIRDDVASKIDLESGDVLIFGSQSRRISHAVSSIKPRTAPMWLVDKTDLQAGLLNLTFRQYYHV</sequence>
<evidence type="ECO:0000256" key="5">
    <source>
        <dbReference type="ARBA" id="ARBA00023004"/>
    </source>
</evidence>
<dbReference type="InterPro" id="IPR037151">
    <property type="entry name" value="AlkB-like_sf"/>
</dbReference>
<feature type="region of interest" description="Disordered" evidence="7">
    <location>
        <begin position="1"/>
        <end position="81"/>
    </location>
</feature>
<dbReference type="InterPro" id="IPR027450">
    <property type="entry name" value="AlkB-like"/>
</dbReference>
<dbReference type="InterPro" id="IPR005123">
    <property type="entry name" value="Oxoglu/Fe-dep_dioxygenase_dom"/>
</dbReference>
<dbReference type="GO" id="GO:0035513">
    <property type="term" value="P:oxidative RNA demethylation"/>
    <property type="evidence" value="ECO:0007669"/>
    <property type="project" value="TreeGrafter"/>
</dbReference>
<dbReference type="GO" id="GO:0005737">
    <property type="term" value="C:cytoplasm"/>
    <property type="evidence" value="ECO:0007669"/>
    <property type="project" value="TreeGrafter"/>
</dbReference>
<dbReference type="PANTHER" id="PTHR16557">
    <property type="entry name" value="ALKYLATED DNA REPAIR PROTEIN ALKB-RELATED"/>
    <property type="match status" value="1"/>
</dbReference>
<evidence type="ECO:0000259" key="8">
    <source>
        <dbReference type="PROSITE" id="PS51471"/>
    </source>
</evidence>
<dbReference type="Proteomes" id="UP000015105">
    <property type="component" value="Chromosome 5D"/>
</dbReference>
<dbReference type="Gene3D" id="2.60.120.590">
    <property type="entry name" value="Alpha-ketoglutarate-dependent dioxygenase AlkB-like"/>
    <property type="match status" value="2"/>
</dbReference>
<dbReference type="PROSITE" id="PS51471">
    <property type="entry name" value="FE2OG_OXY"/>
    <property type="match status" value="1"/>
</dbReference>
<keyword evidence="5 6" id="KW-0408">Iron</keyword>
<evidence type="ECO:0000256" key="7">
    <source>
        <dbReference type="SAM" id="MobiDB-lite"/>
    </source>
</evidence>
<dbReference type="AlphaFoldDB" id="A0A453M8E6"/>
<evidence type="ECO:0000256" key="6">
    <source>
        <dbReference type="PIRSR" id="PIRSR604574-2"/>
    </source>
</evidence>
<dbReference type="InterPro" id="IPR004574">
    <property type="entry name" value="Alkb"/>
</dbReference>
<reference evidence="10" key="2">
    <citation type="journal article" date="2017" name="Nat. Plants">
        <title>The Aegilops tauschii genome reveals multiple impacts of transposons.</title>
        <authorList>
            <person name="Zhao G."/>
            <person name="Zou C."/>
            <person name="Li K."/>
            <person name="Wang K."/>
            <person name="Li T."/>
            <person name="Gao L."/>
            <person name="Zhang X."/>
            <person name="Wang H."/>
            <person name="Yang Z."/>
            <person name="Liu X."/>
            <person name="Jiang W."/>
            <person name="Mao L."/>
            <person name="Kong X."/>
            <person name="Jiao Y."/>
            <person name="Jia J."/>
        </authorList>
    </citation>
    <scope>NUCLEOTIDE SEQUENCE [LARGE SCALE GENOMIC DNA]</scope>
    <source>
        <strain evidence="10">cv. AL8/78</strain>
    </source>
</reference>
<feature type="binding site" evidence="6">
    <location>
        <position position="387"/>
    </location>
    <ligand>
        <name>Fe cation</name>
        <dbReference type="ChEBI" id="CHEBI:24875"/>
        <note>catalytic</note>
    </ligand>
</feature>
<feature type="binding site" evidence="6">
    <location>
        <position position="329"/>
    </location>
    <ligand>
        <name>Fe cation</name>
        <dbReference type="ChEBI" id="CHEBI:24875"/>
        <note>catalytic</note>
    </ligand>
</feature>
<dbReference type="Gramene" id="AET5Gv21090100.3">
    <property type="protein sequence ID" value="AET5Gv21090100.3"/>
    <property type="gene ID" value="AET5Gv21090100"/>
</dbReference>
<keyword evidence="3" id="KW-0223">Dioxygenase</keyword>
<dbReference type="SUPFAM" id="SSF51197">
    <property type="entry name" value="Clavaminate synthase-like"/>
    <property type="match status" value="2"/>
</dbReference>
<feature type="binding site" evidence="6">
    <location>
        <position position="327"/>
    </location>
    <ligand>
        <name>Fe cation</name>
        <dbReference type="ChEBI" id="CHEBI:24875"/>
        <note>catalytic</note>
    </ligand>
</feature>
<reference evidence="9" key="3">
    <citation type="journal article" date="2017" name="Nature">
        <title>Genome sequence of the progenitor of the wheat D genome Aegilops tauschii.</title>
        <authorList>
            <person name="Luo M.C."/>
            <person name="Gu Y.Q."/>
            <person name="Puiu D."/>
            <person name="Wang H."/>
            <person name="Twardziok S.O."/>
            <person name="Deal K.R."/>
            <person name="Huo N."/>
            <person name="Zhu T."/>
            <person name="Wang L."/>
            <person name="Wang Y."/>
            <person name="McGuire P.E."/>
            <person name="Liu S."/>
            <person name="Long H."/>
            <person name="Ramasamy R.K."/>
            <person name="Rodriguez J.C."/>
            <person name="Van S.L."/>
            <person name="Yuan L."/>
            <person name="Wang Z."/>
            <person name="Xia Z."/>
            <person name="Xiao L."/>
            <person name="Anderson O.D."/>
            <person name="Ouyang S."/>
            <person name="Liang Y."/>
            <person name="Zimin A.V."/>
            <person name="Pertea G."/>
            <person name="Qi P."/>
            <person name="Bennetzen J.L."/>
            <person name="Dai X."/>
            <person name="Dawson M.W."/>
            <person name="Muller H.G."/>
            <person name="Kugler K."/>
            <person name="Rivarola-Duarte L."/>
            <person name="Spannagl M."/>
            <person name="Mayer K.F.X."/>
            <person name="Lu F.H."/>
            <person name="Bevan M.W."/>
            <person name="Leroy P."/>
            <person name="Li P."/>
            <person name="You F.M."/>
            <person name="Sun Q."/>
            <person name="Liu Z."/>
            <person name="Lyons E."/>
            <person name="Wicker T."/>
            <person name="Salzberg S.L."/>
            <person name="Devos K.M."/>
            <person name="Dvorak J."/>
        </authorList>
    </citation>
    <scope>NUCLEOTIDE SEQUENCE [LARGE SCALE GENOMIC DNA]</scope>
    <source>
        <strain evidence="9">cv. AL8/78</strain>
    </source>
</reference>
<organism evidence="9 10">
    <name type="scientific">Aegilops tauschii subsp. strangulata</name>
    <name type="common">Goatgrass</name>
    <dbReference type="NCBI Taxonomy" id="200361"/>
    <lineage>
        <taxon>Eukaryota</taxon>
        <taxon>Viridiplantae</taxon>
        <taxon>Streptophyta</taxon>
        <taxon>Embryophyta</taxon>
        <taxon>Tracheophyta</taxon>
        <taxon>Spermatophyta</taxon>
        <taxon>Magnoliopsida</taxon>
        <taxon>Liliopsida</taxon>
        <taxon>Poales</taxon>
        <taxon>Poaceae</taxon>
        <taxon>BOP clade</taxon>
        <taxon>Pooideae</taxon>
        <taxon>Triticodae</taxon>
        <taxon>Triticeae</taxon>
        <taxon>Triticinae</taxon>
        <taxon>Aegilops</taxon>
    </lineage>
</organism>
<feature type="compositionally biased region" description="Basic residues" evidence="7">
    <location>
        <begin position="1"/>
        <end position="16"/>
    </location>
</feature>
<evidence type="ECO:0000313" key="10">
    <source>
        <dbReference type="Proteomes" id="UP000015105"/>
    </source>
</evidence>
<accession>A0A453M8E6</accession>
<evidence type="ECO:0000313" key="9">
    <source>
        <dbReference type="EnsemblPlants" id="AET5Gv21090100.3"/>
    </source>
</evidence>
<reference evidence="10" key="1">
    <citation type="journal article" date="2014" name="Science">
        <title>Ancient hybridizations among the ancestral genomes of bread wheat.</title>
        <authorList>
            <consortium name="International Wheat Genome Sequencing Consortium,"/>
            <person name="Marcussen T."/>
            <person name="Sandve S.R."/>
            <person name="Heier L."/>
            <person name="Spannagl M."/>
            <person name="Pfeifer M."/>
            <person name="Jakobsen K.S."/>
            <person name="Wulff B.B."/>
            <person name="Steuernagel B."/>
            <person name="Mayer K.F."/>
            <person name="Olsen O.A."/>
        </authorList>
    </citation>
    <scope>NUCLEOTIDE SEQUENCE [LARGE SCALE GENOMIC DNA]</scope>
    <source>
        <strain evidence="10">cv. AL8/78</strain>
    </source>
</reference>
<dbReference type="STRING" id="200361.A0A453M8E6"/>
<dbReference type="PANTHER" id="PTHR16557:SF2">
    <property type="entry name" value="NUCLEIC ACID DIOXYGENASE ALKBH1"/>
    <property type="match status" value="1"/>
</dbReference>
<protein>
    <recommendedName>
        <fullName evidence="8">Fe2OG dioxygenase domain-containing protein</fullName>
    </recommendedName>
</protein>
<evidence type="ECO:0000256" key="1">
    <source>
        <dbReference type="ARBA" id="ARBA00007879"/>
    </source>
</evidence>
<dbReference type="GO" id="GO:0008198">
    <property type="term" value="F:ferrous iron binding"/>
    <property type="evidence" value="ECO:0007669"/>
    <property type="project" value="TreeGrafter"/>
</dbReference>
<feature type="domain" description="Fe2OG dioxygenase" evidence="8">
    <location>
        <begin position="309"/>
        <end position="420"/>
    </location>
</feature>
<comment type="cofactor">
    <cofactor evidence="6">
        <name>Fe(2+)</name>
        <dbReference type="ChEBI" id="CHEBI:29033"/>
    </cofactor>
    <text evidence="6">Binds 1 Fe(2+) ion per subunit.</text>
</comment>
<feature type="compositionally biased region" description="Basic and acidic residues" evidence="7">
    <location>
        <begin position="52"/>
        <end position="66"/>
    </location>
</feature>
<keyword evidence="2 6" id="KW-0479">Metal-binding</keyword>
<dbReference type="GO" id="GO:0035515">
    <property type="term" value="F:oxidative RNA demethylase activity"/>
    <property type="evidence" value="ECO:0007669"/>
    <property type="project" value="TreeGrafter"/>
</dbReference>
<evidence type="ECO:0000256" key="4">
    <source>
        <dbReference type="ARBA" id="ARBA00023002"/>
    </source>
</evidence>
<name>A0A453M8E6_AEGTS</name>
<feature type="region of interest" description="Disordered" evidence="7">
    <location>
        <begin position="93"/>
        <end position="114"/>
    </location>
</feature>
<proteinExistence type="inferred from homology"/>
<keyword evidence="4" id="KW-0560">Oxidoreductase</keyword>
<feature type="compositionally biased region" description="Low complexity" evidence="7">
    <location>
        <begin position="71"/>
        <end position="81"/>
    </location>
</feature>
<dbReference type="SMR" id="A0A453M8E6"/>
<keyword evidence="10" id="KW-1185">Reference proteome</keyword>
<reference evidence="9" key="4">
    <citation type="submission" date="2019-03" db="UniProtKB">
        <authorList>
            <consortium name="EnsemblPlants"/>
        </authorList>
    </citation>
    <scope>IDENTIFICATION</scope>
</reference>
<reference evidence="9" key="5">
    <citation type="journal article" date="2021" name="G3 (Bethesda)">
        <title>Aegilops tauschii genome assembly Aet v5.0 features greater sequence contiguity and improved annotation.</title>
        <authorList>
            <person name="Wang L."/>
            <person name="Zhu T."/>
            <person name="Rodriguez J.C."/>
            <person name="Deal K.R."/>
            <person name="Dubcovsky J."/>
            <person name="McGuire P.E."/>
            <person name="Lux T."/>
            <person name="Spannagl M."/>
            <person name="Mayer K.F.X."/>
            <person name="Baldrich P."/>
            <person name="Meyers B.C."/>
            <person name="Huo N."/>
            <person name="Gu Y.Q."/>
            <person name="Zhou H."/>
            <person name="Devos K.M."/>
            <person name="Bennetzen J.L."/>
            <person name="Unver T."/>
            <person name="Budak H."/>
            <person name="Gulick P.J."/>
            <person name="Galiba G."/>
            <person name="Kalapos B."/>
            <person name="Nelson D.R."/>
            <person name="Li P."/>
            <person name="You F.M."/>
            <person name="Luo M.C."/>
            <person name="Dvorak J."/>
        </authorList>
    </citation>
    <scope>NUCLEOTIDE SEQUENCE [LARGE SCALE GENOMIC DNA]</scope>
    <source>
        <strain evidence="9">cv. AL8/78</strain>
    </source>
</reference>